<gene>
    <name evidence="4" type="ORF">Vbra_22383</name>
</gene>
<dbReference type="Pfam" id="PF00134">
    <property type="entry name" value="Cyclin_N"/>
    <property type="match status" value="1"/>
</dbReference>
<dbReference type="Proteomes" id="UP000041254">
    <property type="component" value="Unassembled WGS sequence"/>
</dbReference>
<reference evidence="4 5" key="1">
    <citation type="submission" date="2014-11" db="EMBL/GenBank/DDBJ databases">
        <authorList>
            <person name="Zhu J."/>
            <person name="Qi W."/>
            <person name="Song R."/>
        </authorList>
    </citation>
    <scope>NUCLEOTIDE SEQUENCE [LARGE SCALE GENOMIC DNA]</scope>
</reference>
<dbReference type="InterPro" id="IPR006671">
    <property type="entry name" value="Cyclin_N"/>
</dbReference>
<evidence type="ECO:0000259" key="3">
    <source>
        <dbReference type="SMART" id="SM00385"/>
    </source>
</evidence>
<comment type="similarity">
    <text evidence="1">Belongs to the cyclin family.</text>
</comment>
<dbReference type="InParanoid" id="A0A0G4GRL4"/>
<dbReference type="AlphaFoldDB" id="A0A0G4GRL4"/>
<dbReference type="InterPro" id="IPR013763">
    <property type="entry name" value="Cyclin-like_dom"/>
</dbReference>
<dbReference type="STRING" id="1169540.A0A0G4GRL4"/>
<dbReference type="Gene3D" id="1.10.472.10">
    <property type="entry name" value="Cyclin-like"/>
    <property type="match status" value="1"/>
</dbReference>
<dbReference type="InterPro" id="IPR036915">
    <property type="entry name" value="Cyclin-like_sf"/>
</dbReference>
<dbReference type="EMBL" id="CDMY01000777">
    <property type="protein sequence ID" value="CEM33193.1"/>
    <property type="molecule type" value="Genomic_DNA"/>
</dbReference>
<feature type="region of interest" description="Disordered" evidence="2">
    <location>
        <begin position="1"/>
        <end position="31"/>
    </location>
</feature>
<evidence type="ECO:0000256" key="1">
    <source>
        <dbReference type="RuleBase" id="RU000383"/>
    </source>
</evidence>
<dbReference type="OrthoDB" id="5590282at2759"/>
<keyword evidence="5" id="KW-1185">Reference proteome</keyword>
<feature type="domain" description="Cyclin-like" evidence="3">
    <location>
        <begin position="432"/>
        <end position="522"/>
    </location>
</feature>
<feature type="compositionally biased region" description="Polar residues" evidence="2">
    <location>
        <begin position="182"/>
        <end position="195"/>
    </location>
</feature>
<evidence type="ECO:0000313" key="4">
    <source>
        <dbReference type="EMBL" id="CEM33193.1"/>
    </source>
</evidence>
<evidence type="ECO:0000256" key="2">
    <source>
        <dbReference type="SAM" id="MobiDB-lite"/>
    </source>
</evidence>
<dbReference type="InterPro" id="IPR039361">
    <property type="entry name" value="Cyclin"/>
</dbReference>
<feature type="compositionally biased region" description="Low complexity" evidence="2">
    <location>
        <begin position="230"/>
        <end position="240"/>
    </location>
</feature>
<evidence type="ECO:0000313" key="5">
    <source>
        <dbReference type="Proteomes" id="UP000041254"/>
    </source>
</evidence>
<dbReference type="SMART" id="SM00385">
    <property type="entry name" value="CYCLIN"/>
    <property type="match status" value="1"/>
</dbReference>
<feature type="region of interest" description="Disordered" evidence="2">
    <location>
        <begin position="155"/>
        <end position="254"/>
    </location>
</feature>
<protein>
    <recommendedName>
        <fullName evidence="3">Cyclin-like domain-containing protein</fullName>
    </recommendedName>
</protein>
<organism evidence="4 5">
    <name type="scientific">Vitrella brassicaformis (strain CCMP3155)</name>
    <dbReference type="NCBI Taxonomy" id="1169540"/>
    <lineage>
        <taxon>Eukaryota</taxon>
        <taxon>Sar</taxon>
        <taxon>Alveolata</taxon>
        <taxon>Colpodellida</taxon>
        <taxon>Vitrellaceae</taxon>
        <taxon>Vitrella</taxon>
    </lineage>
</organism>
<proteinExistence type="inferred from homology"/>
<feature type="compositionally biased region" description="Basic and acidic residues" evidence="2">
    <location>
        <begin position="219"/>
        <end position="228"/>
    </location>
</feature>
<feature type="region of interest" description="Disordered" evidence="2">
    <location>
        <begin position="376"/>
        <end position="425"/>
    </location>
</feature>
<feature type="compositionally biased region" description="Low complexity" evidence="2">
    <location>
        <begin position="400"/>
        <end position="409"/>
    </location>
</feature>
<accession>A0A0G4GRL4</accession>
<sequence>MPFRSTHYLPVPPAQSSVGTTQGKPGAPYSRPMQALSCAFRKGPAHDIRSVTHPGEATTNKGVVTVLSAGYAKSCPYRSTGAVGVGGHGKEILPHKLTASTHGYGGHSHLLVGKHDQGSHSAYSTMGKSVSTKAIMTQTGDKVLSLTRSISLTVDDHTAATAPPKCDAPRQSSDHPDMPIPTGQSAHSRRPNLTLQAVREPITVPITHHRGSSPMGMDLDTHDHKPHEWTASTSAPSSTSSEEDSEGGSSGRFGESAALCAHLPPHKPGITRAISYGGSSVSSGQDTAMVEGESAGMLLGYPSTPTMSGTPSTPSSPFPGIDLFGVPDQPAEVLREINAIAETLLMDPEQLQLIRDAPNAIKGCYRSEVDCTINPDMCDASMDQSPPTPSRSPGGGGGPTTTDQPAGQGSPAHTQPMRTAPITARDRRKVVQWMSEVCQSLRWQMKTFLTSVNALDRFLKYSTQPIQTAHLPVLSVACLFIGAGLQEYFEDRSVPQLSAFVRAAPYLRSVHQVKTIQLDIMDTLSGRFLLKTPIDFAVLYLSSLKHHPDLTYFRMYDAIASRGYLPMIIEVIVCVLGAACMRGTHVSVPGSHLVAATLIQLIQYVEPSLIPVSIHRELCADVFKLEYSSLLNRMHYDESESTNGDSDASSMTDSGQLGGAEGDMGIIAEGVNVMEIAHKLIHLVIHSQHLDDPDVRTKLLETTQQEGATYLLRHRHRRTP</sequence>
<dbReference type="VEuPathDB" id="CryptoDB:Vbra_22383"/>
<dbReference type="PANTHER" id="PTHR10177">
    <property type="entry name" value="CYCLINS"/>
    <property type="match status" value="1"/>
</dbReference>
<keyword evidence="1" id="KW-0195">Cyclin</keyword>
<name>A0A0G4GRL4_VITBC</name>
<dbReference type="SUPFAM" id="SSF47954">
    <property type="entry name" value="Cyclin-like"/>
    <property type="match status" value="1"/>
</dbReference>
<feature type="compositionally biased region" description="Polar residues" evidence="2">
    <location>
        <begin position="14"/>
        <end position="23"/>
    </location>
</feature>